<dbReference type="PANTHER" id="PTHR43537">
    <property type="entry name" value="TRANSCRIPTIONAL REGULATOR, GNTR FAMILY"/>
    <property type="match status" value="1"/>
</dbReference>
<feature type="domain" description="HTH gntR-type" evidence="4">
    <location>
        <begin position="3"/>
        <end position="71"/>
    </location>
</feature>
<proteinExistence type="predicted"/>
<dbReference type="InterPro" id="IPR008920">
    <property type="entry name" value="TF_FadR/GntR_C"/>
</dbReference>
<evidence type="ECO:0000259" key="4">
    <source>
        <dbReference type="PROSITE" id="PS50949"/>
    </source>
</evidence>
<keyword evidence="6" id="KW-1185">Reference proteome</keyword>
<dbReference type="EMBL" id="JAAXLS010000006">
    <property type="protein sequence ID" value="NKQ53586.1"/>
    <property type="molecule type" value="Genomic_DNA"/>
</dbReference>
<dbReference type="InterPro" id="IPR036390">
    <property type="entry name" value="WH_DNA-bd_sf"/>
</dbReference>
<protein>
    <submittedName>
        <fullName evidence="5">FadR family transcriptional regulator</fullName>
    </submittedName>
</protein>
<name>A0ABX1J1D6_9PSEU</name>
<evidence type="ECO:0000313" key="6">
    <source>
        <dbReference type="Proteomes" id="UP000715441"/>
    </source>
</evidence>
<dbReference type="Pfam" id="PF07729">
    <property type="entry name" value="FCD"/>
    <property type="match status" value="1"/>
</dbReference>
<dbReference type="InterPro" id="IPR000524">
    <property type="entry name" value="Tscrpt_reg_HTH_GntR"/>
</dbReference>
<gene>
    <name evidence="5" type="ORF">HFP15_11925</name>
</gene>
<dbReference type="Pfam" id="PF00392">
    <property type="entry name" value="GntR"/>
    <property type="match status" value="1"/>
</dbReference>
<evidence type="ECO:0000256" key="3">
    <source>
        <dbReference type="ARBA" id="ARBA00023163"/>
    </source>
</evidence>
<accession>A0ABX1J1D6</accession>
<evidence type="ECO:0000256" key="1">
    <source>
        <dbReference type="ARBA" id="ARBA00023015"/>
    </source>
</evidence>
<dbReference type="PANTHER" id="PTHR43537:SF44">
    <property type="entry name" value="GNTR FAMILY REGULATORY PROTEIN"/>
    <property type="match status" value="1"/>
</dbReference>
<dbReference type="CDD" id="cd07377">
    <property type="entry name" value="WHTH_GntR"/>
    <property type="match status" value="1"/>
</dbReference>
<reference evidence="5 6" key="1">
    <citation type="submission" date="2020-04" db="EMBL/GenBank/DDBJ databases">
        <title>Novel species.</title>
        <authorList>
            <person name="Teo W.F.A."/>
            <person name="Lipun K."/>
            <person name="Srisuk N."/>
            <person name="Duangmal K."/>
        </authorList>
    </citation>
    <scope>NUCLEOTIDE SEQUENCE [LARGE SCALE GENOMIC DNA]</scope>
    <source>
        <strain evidence="5 6">K13G38</strain>
    </source>
</reference>
<dbReference type="SUPFAM" id="SSF48008">
    <property type="entry name" value="GntR ligand-binding domain-like"/>
    <property type="match status" value="1"/>
</dbReference>
<sequence>MTQGVVDEAIQGLRQRIESGEFGPGSKLPPEAVLAEQMRLSRLSLREAVRALVMAGVLEIRRGNGTFVTDLRPDQMMRVVGQFLDLAHDSHLGELFECRRVLEPGATALAATRIGEQALEALHGSIERMATMTDPERLVEEDLYFHATIIAATGNKSLESLAESISQRTARARVWRALVKEDVAAWTHQQHLGIYQALLARDSLAAYTAAARHVTEVEQWISQRLTPADAPS</sequence>
<dbReference type="Gene3D" id="1.20.120.530">
    <property type="entry name" value="GntR ligand-binding domain-like"/>
    <property type="match status" value="1"/>
</dbReference>
<comment type="caution">
    <text evidence="5">The sequence shown here is derived from an EMBL/GenBank/DDBJ whole genome shotgun (WGS) entry which is preliminary data.</text>
</comment>
<organism evidence="5 6">
    <name type="scientific">Amycolatopsis acididurans</name>
    <dbReference type="NCBI Taxonomy" id="2724524"/>
    <lineage>
        <taxon>Bacteria</taxon>
        <taxon>Bacillati</taxon>
        <taxon>Actinomycetota</taxon>
        <taxon>Actinomycetes</taxon>
        <taxon>Pseudonocardiales</taxon>
        <taxon>Pseudonocardiaceae</taxon>
        <taxon>Amycolatopsis</taxon>
    </lineage>
</organism>
<dbReference type="InterPro" id="IPR036388">
    <property type="entry name" value="WH-like_DNA-bd_sf"/>
</dbReference>
<dbReference type="Gene3D" id="1.10.10.10">
    <property type="entry name" value="Winged helix-like DNA-binding domain superfamily/Winged helix DNA-binding domain"/>
    <property type="match status" value="1"/>
</dbReference>
<dbReference type="SUPFAM" id="SSF46785">
    <property type="entry name" value="Winged helix' DNA-binding domain"/>
    <property type="match status" value="1"/>
</dbReference>
<dbReference type="SMART" id="SM00895">
    <property type="entry name" value="FCD"/>
    <property type="match status" value="1"/>
</dbReference>
<keyword evidence="1" id="KW-0805">Transcription regulation</keyword>
<dbReference type="PRINTS" id="PR00035">
    <property type="entry name" value="HTHGNTR"/>
</dbReference>
<dbReference type="RefSeq" id="WP_168514670.1">
    <property type="nucleotide sequence ID" value="NZ_JAAXLS010000006.1"/>
</dbReference>
<dbReference type="PROSITE" id="PS50949">
    <property type="entry name" value="HTH_GNTR"/>
    <property type="match status" value="1"/>
</dbReference>
<dbReference type="InterPro" id="IPR011711">
    <property type="entry name" value="GntR_C"/>
</dbReference>
<keyword evidence="2" id="KW-0238">DNA-binding</keyword>
<evidence type="ECO:0000313" key="5">
    <source>
        <dbReference type="EMBL" id="NKQ53586.1"/>
    </source>
</evidence>
<keyword evidence="3" id="KW-0804">Transcription</keyword>
<evidence type="ECO:0000256" key="2">
    <source>
        <dbReference type="ARBA" id="ARBA00023125"/>
    </source>
</evidence>
<dbReference type="Proteomes" id="UP000715441">
    <property type="component" value="Unassembled WGS sequence"/>
</dbReference>
<dbReference type="SMART" id="SM00345">
    <property type="entry name" value="HTH_GNTR"/>
    <property type="match status" value="1"/>
</dbReference>